<protein>
    <submittedName>
        <fullName evidence="3 5">Uncharacterized protein</fullName>
    </submittedName>
</protein>
<dbReference type="WBParaSite" id="GPUH_0001369801-mRNA-1">
    <property type="protein sequence ID" value="GPUH_0001369801-mRNA-1"/>
    <property type="gene ID" value="GPUH_0001369801"/>
</dbReference>
<keyword evidence="4" id="KW-1185">Reference proteome</keyword>
<dbReference type="EMBL" id="UYRT01080454">
    <property type="protein sequence ID" value="VDN22781.1"/>
    <property type="molecule type" value="Genomic_DNA"/>
</dbReference>
<dbReference type="Proteomes" id="UP000271098">
    <property type="component" value="Unassembled WGS sequence"/>
</dbReference>
<feature type="region of interest" description="Disordered" evidence="1">
    <location>
        <begin position="21"/>
        <end position="140"/>
    </location>
</feature>
<keyword evidence="2" id="KW-0732">Signal</keyword>
<feature type="compositionally biased region" description="Polar residues" evidence="1">
    <location>
        <begin position="21"/>
        <end position="30"/>
    </location>
</feature>
<organism evidence="5">
    <name type="scientific">Gongylonema pulchrum</name>
    <dbReference type="NCBI Taxonomy" id="637853"/>
    <lineage>
        <taxon>Eukaryota</taxon>
        <taxon>Metazoa</taxon>
        <taxon>Ecdysozoa</taxon>
        <taxon>Nematoda</taxon>
        <taxon>Chromadorea</taxon>
        <taxon>Rhabditida</taxon>
        <taxon>Spirurina</taxon>
        <taxon>Spiruromorpha</taxon>
        <taxon>Spiruroidea</taxon>
        <taxon>Gongylonematidae</taxon>
        <taxon>Gongylonema</taxon>
    </lineage>
</organism>
<evidence type="ECO:0000313" key="4">
    <source>
        <dbReference type="Proteomes" id="UP000271098"/>
    </source>
</evidence>
<name>A0A183DY92_9BILA</name>
<sequence>MATFRVLIAVLIAVPSLSVAQNSTTPSSSVKQERSKEANAALKSEQQYQMLENGRLQNRDGQREYETTPSSSVKQERSKEANAVLKSEQQNQMLKDGRLQNRDGQREYEDRLRENSSPSLHSSNASTSTANTPQSKSIIPITARSRAPIPSFNCYRCPVFKYRPMFPPAKAVFPRITSPQIRPLRYRTPPAGFPAASRTRPPPPPYGFSYVPYNLFEQPPPYSHRPEFYNSLPPYEQTSVFRNPNRQPHPRVGVFIVRNPLTHNPEFIVRQSHWAYQGPPRYGNPPASVASASSVSNQNNSGTTLSNTIG</sequence>
<reference evidence="3 4" key="2">
    <citation type="submission" date="2018-11" db="EMBL/GenBank/DDBJ databases">
        <authorList>
            <consortium name="Pathogen Informatics"/>
        </authorList>
    </citation>
    <scope>NUCLEOTIDE SEQUENCE [LARGE SCALE GENOMIC DNA]</scope>
</reference>
<feature type="region of interest" description="Disordered" evidence="1">
    <location>
        <begin position="279"/>
        <end position="310"/>
    </location>
</feature>
<gene>
    <name evidence="3" type="ORF">GPUH_LOCUS13683</name>
</gene>
<accession>A0A183DY92</accession>
<reference evidence="5" key="1">
    <citation type="submission" date="2016-06" db="UniProtKB">
        <authorList>
            <consortium name="WormBaseParasite"/>
        </authorList>
    </citation>
    <scope>IDENTIFICATION</scope>
</reference>
<feature type="compositionally biased region" description="Basic and acidic residues" evidence="1">
    <location>
        <begin position="95"/>
        <end position="114"/>
    </location>
</feature>
<feature type="signal peptide" evidence="2">
    <location>
        <begin position="1"/>
        <end position="20"/>
    </location>
</feature>
<proteinExistence type="predicted"/>
<evidence type="ECO:0000256" key="2">
    <source>
        <dbReference type="SAM" id="SignalP"/>
    </source>
</evidence>
<evidence type="ECO:0000313" key="3">
    <source>
        <dbReference type="EMBL" id="VDN22781.1"/>
    </source>
</evidence>
<evidence type="ECO:0000256" key="1">
    <source>
        <dbReference type="SAM" id="MobiDB-lite"/>
    </source>
</evidence>
<dbReference type="AlphaFoldDB" id="A0A183DY92"/>
<feature type="compositionally biased region" description="Low complexity" evidence="1">
    <location>
        <begin position="287"/>
        <end position="301"/>
    </location>
</feature>
<feature type="chain" id="PRO_5043138934" evidence="2">
    <location>
        <begin position="21"/>
        <end position="310"/>
    </location>
</feature>
<evidence type="ECO:0000313" key="5">
    <source>
        <dbReference type="WBParaSite" id="GPUH_0001369801-mRNA-1"/>
    </source>
</evidence>
<feature type="compositionally biased region" description="Low complexity" evidence="1">
    <location>
        <begin position="115"/>
        <end position="135"/>
    </location>
</feature>
<feature type="compositionally biased region" description="Basic and acidic residues" evidence="1">
    <location>
        <begin position="57"/>
        <end position="66"/>
    </location>
</feature>